<evidence type="ECO:0000313" key="4">
    <source>
        <dbReference type="Proteomes" id="UP000777303"/>
    </source>
</evidence>
<keyword evidence="3" id="KW-0067">ATP-binding</keyword>
<evidence type="ECO:0000259" key="2">
    <source>
        <dbReference type="PROSITE" id="PS51194"/>
    </source>
</evidence>
<organism evidence="3 4">
    <name type="scientific">Candidatus Paralactobacillus gallistercoris</name>
    <dbReference type="NCBI Taxonomy" id="2838724"/>
    <lineage>
        <taxon>Bacteria</taxon>
        <taxon>Bacillati</taxon>
        <taxon>Bacillota</taxon>
        <taxon>Bacilli</taxon>
        <taxon>Lactobacillales</taxon>
        <taxon>Lactobacillaceae</taxon>
        <taxon>Lactobacillus</taxon>
    </lineage>
</organism>
<keyword evidence="3" id="KW-0347">Helicase</keyword>
<dbReference type="PANTHER" id="PTHR47396:SF1">
    <property type="entry name" value="ATP-DEPENDENT HELICASE IRC3-RELATED"/>
    <property type="match status" value="1"/>
</dbReference>
<reference evidence="3" key="2">
    <citation type="submission" date="2021-04" db="EMBL/GenBank/DDBJ databases">
        <authorList>
            <person name="Gilroy R."/>
        </authorList>
    </citation>
    <scope>NUCLEOTIDE SEQUENCE</scope>
    <source>
        <strain evidence="3">F6-6636</strain>
    </source>
</reference>
<dbReference type="GO" id="GO:0005524">
    <property type="term" value="F:ATP binding"/>
    <property type="evidence" value="ECO:0007669"/>
    <property type="project" value="InterPro"/>
</dbReference>
<dbReference type="CDD" id="cd18799">
    <property type="entry name" value="SF2_C_EcoAI-like"/>
    <property type="match status" value="1"/>
</dbReference>
<dbReference type="GO" id="GO:0005829">
    <property type="term" value="C:cytosol"/>
    <property type="evidence" value="ECO:0007669"/>
    <property type="project" value="TreeGrafter"/>
</dbReference>
<keyword evidence="3" id="KW-0547">Nucleotide-binding</keyword>
<dbReference type="SUPFAM" id="SSF56024">
    <property type="entry name" value="Phospholipase D/nuclease"/>
    <property type="match status" value="1"/>
</dbReference>
<dbReference type="Pfam" id="PF26350">
    <property type="entry name" value="DUF8090"/>
    <property type="match status" value="1"/>
</dbReference>
<dbReference type="Pfam" id="PF13091">
    <property type="entry name" value="PLDc_2"/>
    <property type="match status" value="1"/>
</dbReference>
<name>A0A948TKZ9_9LACO</name>
<dbReference type="InterPro" id="IPR006935">
    <property type="entry name" value="Helicase/UvrB_N"/>
</dbReference>
<gene>
    <name evidence="3" type="ORF">H9901_05845</name>
</gene>
<protein>
    <submittedName>
        <fullName evidence="3">DEAD/DEAH box helicase</fullName>
    </submittedName>
</protein>
<dbReference type="Pfam" id="PF00271">
    <property type="entry name" value="Helicase_C"/>
    <property type="match status" value="1"/>
</dbReference>
<dbReference type="Pfam" id="PF04851">
    <property type="entry name" value="ResIII"/>
    <property type="match status" value="1"/>
</dbReference>
<dbReference type="Pfam" id="PF11907">
    <property type="entry name" value="DUF3427"/>
    <property type="match status" value="1"/>
</dbReference>
<dbReference type="CDD" id="cd18032">
    <property type="entry name" value="DEXHc_RE_I_III_res"/>
    <property type="match status" value="1"/>
</dbReference>
<dbReference type="GO" id="GO:0004386">
    <property type="term" value="F:helicase activity"/>
    <property type="evidence" value="ECO:0007669"/>
    <property type="project" value="UniProtKB-KW"/>
</dbReference>
<sequence length="952" mass="109557">MDNNFNEAILNGLVNQNKYQVNTLITPRLLTNRDDSIWSYLRYELRHCQHFKWIVAFITPDMLTPLKVILADLAQQGISGELITGTYLHFNQPAVFQELLKIPNLKVRIASTSGFHIKGYFFDHDNYQTGIIGSANFTRAALLTNKELMLRITSLTDSGLTQQINEEFAQLWHIAQPLTTTWLTNYQQHYHPSFHNDVAEHGSSHAVITPNRMQQAALASLSQLWQNHAHRALIVSATGTGKTYLGALAVQKFQPRRFLFVVHREQILEKALASFRHVLGGRRDDYGILSGHYHQSQARYVFATIQTLARPQVLQTLAPDMFDFILIDEAHRAAAPSYQRIMHYFQPRFWLGMTATPERMDNQDVYQLFDHNLAYEIRLKDALTAHMLCPFHYVGLQDYEYHGQIIDDKTPLRHLTAEARVDYVLTQLAYYGYSGQQVHGLIFCSRQTEAQQLARMFSAKGHPAQALTNQDDAKIRTQAIHALENGELEYLITVDIFNEGIDIPCLNQIVMLRNTQSSIVFIQQLGRGLRKYPHKDFVTIIDFIGNYKNNYLIPLALNDDTSCNKNTARSEVRVPATIGLATINFTKVTQRRILVALDKVKLNNIHYLRQAYLDLKHQLGRIPFLNDFIKYHSLTPLALVKQGKITNYAQFLNKMGETINLSGYASQVLTFLSQELLNGKRSHELLLLRQLLLQDNVTDTQLQTLYHRHHAYVSDALLTSLAKVLSLQFFDVKAGKTTRRNLYGGKALVIHDLLGWHLNDELRMLLQNDVTFKKLYGDVITAGLQLNHEYDNMQQFTLYQAYTRKDVCRLLNWPKDVSAPMYGYRVTDEVCPIFVTYHKDDHQKNAYYHNHFNNGDVFRWYTRASRHLNSDEVQRLLKGVATGQQQVRIEVFMKNSDADGSVFTYLGRGQIIADTVREEILVAQHKNKVVVGMDIKLQQPLSLRQYQLLFDE</sequence>
<proteinExistence type="predicted"/>
<dbReference type="PROSITE" id="PS51192">
    <property type="entry name" value="HELICASE_ATP_BIND_1"/>
    <property type="match status" value="1"/>
</dbReference>
<dbReference type="InterPro" id="IPR027417">
    <property type="entry name" value="P-loop_NTPase"/>
</dbReference>
<feature type="domain" description="Helicase C-terminal" evidence="2">
    <location>
        <begin position="424"/>
        <end position="573"/>
    </location>
</feature>
<feature type="domain" description="Helicase ATP-binding" evidence="1">
    <location>
        <begin position="223"/>
        <end position="375"/>
    </location>
</feature>
<dbReference type="EMBL" id="JAHLFS010000068">
    <property type="protein sequence ID" value="MBU3852202.1"/>
    <property type="molecule type" value="Genomic_DNA"/>
</dbReference>
<reference evidence="3" key="1">
    <citation type="journal article" date="2021" name="PeerJ">
        <title>Extensive microbial diversity within the chicken gut microbiome revealed by metagenomics and culture.</title>
        <authorList>
            <person name="Gilroy R."/>
            <person name="Ravi A."/>
            <person name="Getino M."/>
            <person name="Pursley I."/>
            <person name="Horton D.L."/>
            <person name="Alikhan N.F."/>
            <person name="Baker D."/>
            <person name="Gharbi K."/>
            <person name="Hall N."/>
            <person name="Watson M."/>
            <person name="Adriaenssens E.M."/>
            <person name="Foster-Nyarko E."/>
            <person name="Jarju S."/>
            <person name="Secka A."/>
            <person name="Antonio M."/>
            <person name="Oren A."/>
            <person name="Chaudhuri R.R."/>
            <person name="La Ragione R."/>
            <person name="Hildebrand F."/>
            <person name="Pallen M.J."/>
        </authorList>
    </citation>
    <scope>NUCLEOTIDE SEQUENCE</scope>
    <source>
        <strain evidence="3">F6-6636</strain>
    </source>
</reference>
<dbReference type="PROSITE" id="PS51194">
    <property type="entry name" value="HELICASE_CTER"/>
    <property type="match status" value="1"/>
</dbReference>
<dbReference type="Gene3D" id="3.30.870.10">
    <property type="entry name" value="Endonuclease Chain A"/>
    <property type="match status" value="1"/>
</dbReference>
<dbReference type="AlphaFoldDB" id="A0A948TKZ9"/>
<dbReference type="SMART" id="SM00490">
    <property type="entry name" value="HELICc"/>
    <property type="match status" value="1"/>
</dbReference>
<dbReference type="InterPro" id="IPR058403">
    <property type="entry name" value="DUF8090"/>
</dbReference>
<evidence type="ECO:0000313" key="3">
    <source>
        <dbReference type="EMBL" id="MBU3852202.1"/>
    </source>
</evidence>
<dbReference type="InterPro" id="IPR001650">
    <property type="entry name" value="Helicase_C-like"/>
</dbReference>
<dbReference type="Gene3D" id="3.40.50.300">
    <property type="entry name" value="P-loop containing nucleotide triphosphate hydrolases"/>
    <property type="match status" value="2"/>
</dbReference>
<dbReference type="SMART" id="SM00487">
    <property type="entry name" value="DEXDc"/>
    <property type="match status" value="1"/>
</dbReference>
<accession>A0A948TKZ9</accession>
<dbReference type="SUPFAM" id="SSF52540">
    <property type="entry name" value="P-loop containing nucleoside triphosphate hydrolases"/>
    <property type="match status" value="1"/>
</dbReference>
<dbReference type="InterPro" id="IPR025202">
    <property type="entry name" value="PLD-like_dom"/>
</dbReference>
<dbReference type="InterPro" id="IPR014001">
    <property type="entry name" value="Helicase_ATP-bd"/>
</dbReference>
<evidence type="ECO:0000259" key="1">
    <source>
        <dbReference type="PROSITE" id="PS51192"/>
    </source>
</evidence>
<dbReference type="GO" id="GO:0016787">
    <property type="term" value="F:hydrolase activity"/>
    <property type="evidence" value="ECO:0007669"/>
    <property type="project" value="InterPro"/>
</dbReference>
<comment type="caution">
    <text evidence="3">The sequence shown here is derived from an EMBL/GenBank/DDBJ whole genome shotgun (WGS) entry which is preliminary data.</text>
</comment>
<dbReference type="InterPro" id="IPR050742">
    <property type="entry name" value="Helicase_Restrict-Modif_Enz"/>
</dbReference>
<dbReference type="GO" id="GO:0003677">
    <property type="term" value="F:DNA binding"/>
    <property type="evidence" value="ECO:0007669"/>
    <property type="project" value="InterPro"/>
</dbReference>
<dbReference type="Proteomes" id="UP000777303">
    <property type="component" value="Unassembled WGS sequence"/>
</dbReference>
<keyword evidence="3" id="KW-0378">Hydrolase</keyword>
<dbReference type="CDD" id="cd09204">
    <property type="entry name" value="PLDc_N_DEXD_b2"/>
    <property type="match status" value="1"/>
</dbReference>
<dbReference type="PANTHER" id="PTHR47396">
    <property type="entry name" value="TYPE I RESTRICTION ENZYME ECOKI R PROTEIN"/>
    <property type="match status" value="1"/>
</dbReference>
<dbReference type="InterPro" id="IPR021835">
    <property type="entry name" value="DUF3427"/>
</dbReference>